<feature type="transmembrane region" description="Helical" evidence="2">
    <location>
        <begin position="105"/>
        <end position="123"/>
    </location>
</feature>
<keyword evidence="2" id="KW-0812">Transmembrane</keyword>
<keyword evidence="2" id="KW-1133">Transmembrane helix</keyword>
<dbReference type="InterPro" id="IPR050327">
    <property type="entry name" value="Proton-linked_MCT"/>
</dbReference>
<gene>
    <name evidence="3" type="ORF">NUU61_002935</name>
</gene>
<feature type="transmembrane region" description="Helical" evidence="2">
    <location>
        <begin position="38"/>
        <end position="57"/>
    </location>
</feature>
<dbReference type="SUPFAM" id="SSF103473">
    <property type="entry name" value="MFS general substrate transporter"/>
    <property type="match status" value="1"/>
</dbReference>
<accession>A0A9W9FSL8</accession>
<feature type="region of interest" description="Disordered" evidence="1">
    <location>
        <begin position="1"/>
        <end position="28"/>
    </location>
</feature>
<evidence type="ECO:0000313" key="4">
    <source>
        <dbReference type="Proteomes" id="UP001141434"/>
    </source>
</evidence>
<dbReference type="AlphaFoldDB" id="A0A9W9FSL8"/>
<dbReference type="OrthoDB" id="2213137at2759"/>
<feature type="transmembrane region" description="Helical" evidence="2">
    <location>
        <begin position="77"/>
        <end position="99"/>
    </location>
</feature>
<keyword evidence="2" id="KW-0472">Membrane</keyword>
<feature type="transmembrane region" description="Helical" evidence="2">
    <location>
        <begin position="169"/>
        <end position="190"/>
    </location>
</feature>
<dbReference type="EMBL" id="JAPMSZ010000004">
    <property type="protein sequence ID" value="KAJ5105588.1"/>
    <property type="molecule type" value="Genomic_DNA"/>
</dbReference>
<dbReference type="Proteomes" id="UP001141434">
    <property type="component" value="Unassembled WGS sequence"/>
</dbReference>
<dbReference type="GeneID" id="81392685"/>
<name>A0A9W9FSL8_9EURO</name>
<dbReference type="PANTHER" id="PTHR11360">
    <property type="entry name" value="MONOCARBOXYLATE TRANSPORTER"/>
    <property type="match status" value="1"/>
</dbReference>
<evidence type="ECO:0000313" key="3">
    <source>
        <dbReference type="EMBL" id="KAJ5105588.1"/>
    </source>
</evidence>
<evidence type="ECO:0000256" key="1">
    <source>
        <dbReference type="SAM" id="MobiDB-lite"/>
    </source>
</evidence>
<evidence type="ECO:0008006" key="5">
    <source>
        <dbReference type="Google" id="ProtNLM"/>
    </source>
</evidence>
<feature type="compositionally biased region" description="Polar residues" evidence="1">
    <location>
        <begin position="1"/>
        <end position="18"/>
    </location>
</feature>
<feature type="transmembrane region" description="Helical" evidence="2">
    <location>
        <begin position="130"/>
        <end position="149"/>
    </location>
</feature>
<reference evidence="3" key="1">
    <citation type="submission" date="2022-11" db="EMBL/GenBank/DDBJ databases">
        <authorList>
            <person name="Petersen C."/>
        </authorList>
    </citation>
    <scope>NUCLEOTIDE SEQUENCE</scope>
    <source>
        <strain evidence="3">IBT 34128</strain>
    </source>
</reference>
<dbReference type="Gene3D" id="1.20.1250.20">
    <property type="entry name" value="MFS general substrate transporter like domains"/>
    <property type="match status" value="1"/>
</dbReference>
<sequence length="209" mass="22817">MATSERSPSIRDQIQLSPHGNAPEIEQPALPPTDRGKVAWLMLASCCLIQLPVWVVFGVFQEYYSTHDVLRGSKGDLATVGTTCTGILYLLSPVTFTLLTRYPRLQSWCAPVGLVITVVGSLLSSFSMDVWHLIATQGVMCAIGNGLLFSPSTMYLDQWFVRRKGLALGIMWAAKSVTGVALPFVASICLNRFGSSTTLRAWTVTTVRC</sequence>
<dbReference type="PANTHER" id="PTHR11360:SF287">
    <property type="entry name" value="MFS MONOCARBOXYLATE TRANSPORTER"/>
    <property type="match status" value="1"/>
</dbReference>
<organism evidence="3 4">
    <name type="scientific">Penicillium alfredii</name>
    <dbReference type="NCBI Taxonomy" id="1506179"/>
    <lineage>
        <taxon>Eukaryota</taxon>
        <taxon>Fungi</taxon>
        <taxon>Dikarya</taxon>
        <taxon>Ascomycota</taxon>
        <taxon>Pezizomycotina</taxon>
        <taxon>Eurotiomycetes</taxon>
        <taxon>Eurotiomycetidae</taxon>
        <taxon>Eurotiales</taxon>
        <taxon>Aspergillaceae</taxon>
        <taxon>Penicillium</taxon>
    </lineage>
</organism>
<comment type="caution">
    <text evidence="3">The sequence shown here is derived from an EMBL/GenBank/DDBJ whole genome shotgun (WGS) entry which is preliminary data.</text>
</comment>
<dbReference type="InterPro" id="IPR036259">
    <property type="entry name" value="MFS_trans_sf"/>
</dbReference>
<reference evidence="3" key="2">
    <citation type="journal article" date="2023" name="IMA Fungus">
        <title>Comparative genomic study of the Penicillium genus elucidates a diverse pangenome and 15 lateral gene transfer events.</title>
        <authorList>
            <person name="Petersen C."/>
            <person name="Sorensen T."/>
            <person name="Nielsen M.R."/>
            <person name="Sondergaard T.E."/>
            <person name="Sorensen J.L."/>
            <person name="Fitzpatrick D.A."/>
            <person name="Frisvad J.C."/>
            <person name="Nielsen K.L."/>
        </authorList>
    </citation>
    <scope>NUCLEOTIDE SEQUENCE</scope>
    <source>
        <strain evidence="3">IBT 34128</strain>
    </source>
</reference>
<keyword evidence="4" id="KW-1185">Reference proteome</keyword>
<proteinExistence type="predicted"/>
<protein>
    <recommendedName>
        <fullName evidence="5">Major facilitator superfamily (MFS) profile domain-containing protein</fullName>
    </recommendedName>
</protein>
<evidence type="ECO:0000256" key="2">
    <source>
        <dbReference type="SAM" id="Phobius"/>
    </source>
</evidence>
<dbReference type="RefSeq" id="XP_056514584.1">
    <property type="nucleotide sequence ID" value="XM_056653517.1"/>
</dbReference>